<evidence type="ECO:0000259" key="5">
    <source>
        <dbReference type="Pfam" id="PF00251"/>
    </source>
</evidence>
<dbReference type="Proteomes" id="UP001240250">
    <property type="component" value="Unassembled WGS sequence"/>
</dbReference>
<dbReference type="InterPro" id="IPR023296">
    <property type="entry name" value="Glyco_hydro_beta-prop_sf"/>
</dbReference>
<evidence type="ECO:0000256" key="1">
    <source>
        <dbReference type="ARBA" id="ARBA00009902"/>
    </source>
</evidence>
<keyword evidence="4 6" id="KW-0326">Glycosidase</keyword>
<dbReference type="RefSeq" id="WP_169798665.1">
    <property type="nucleotide sequence ID" value="NZ_JAUSVM010000001.1"/>
</dbReference>
<keyword evidence="3 6" id="KW-0378">Hydrolase</keyword>
<comment type="similarity">
    <text evidence="1">Belongs to the glycosyl hydrolase 32 family.</text>
</comment>
<evidence type="ECO:0000313" key="6">
    <source>
        <dbReference type="EMBL" id="MDQ0425691.1"/>
    </source>
</evidence>
<evidence type="ECO:0000256" key="3">
    <source>
        <dbReference type="ARBA" id="ARBA00022801"/>
    </source>
</evidence>
<dbReference type="PANTHER" id="PTHR43101">
    <property type="entry name" value="BETA-FRUCTOSIDASE"/>
    <property type="match status" value="1"/>
</dbReference>
<gene>
    <name evidence="6" type="ORF">JO380_002072</name>
</gene>
<dbReference type="EMBL" id="JAUSVM010000001">
    <property type="protein sequence ID" value="MDQ0425691.1"/>
    <property type="molecule type" value="Genomic_DNA"/>
</dbReference>
<organism evidence="6 7">
    <name type="scientific">Cellulomonas iranensis</name>
    <dbReference type="NCBI Taxonomy" id="76862"/>
    <lineage>
        <taxon>Bacteria</taxon>
        <taxon>Bacillati</taxon>
        <taxon>Actinomycetota</taxon>
        <taxon>Actinomycetes</taxon>
        <taxon>Micrococcales</taxon>
        <taxon>Cellulomonadaceae</taxon>
        <taxon>Cellulomonas</taxon>
    </lineage>
</organism>
<dbReference type="PANTHER" id="PTHR43101:SF1">
    <property type="entry name" value="BETA-FRUCTOSIDASE"/>
    <property type="match status" value="1"/>
</dbReference>
<protein>
    <recommendedName>
        <fullName evidence="2">beta-fructofuranosidase</fullName>
        <ecNumber evidence="2">3.2.1.26</ecNumber>
    </recommendedName>
</protein>
<dbReference type="Pfam" id="PF00251">
    <property type="entry name" value="Glyco_hydro_32N"/>
    <property type="match status" value="1"/>
</dbReference>
<sequence>MTADLDRHAPRWHVRAPHGWLNDPNGVGRWDGRWHVMYQWNPHAPVWGDIHWGHASSPDLLRWDHEPTALAPRPGTIDAGGAWSGVAVHDDGDVALLYSAVRDREPSAGVAVARRGPDGTWVQPDRLAAPHPDAPGVVDVRDPFVLTVDGRRLGVQGAGVDGRGAVLVYDVADLDDWRPLGTLLTADEAGDQAGAEQPGEVWECPQLVRVGDAWVLLVSWFERAHGPERFGVTAFTGRLDVSGEAPRFVVERAAPLDAGPDLYAPQAYVADDGRVLVWGWSWEGRGAAHAERPAHEVAAAGWAGVLTCPRELVLTPDGTAVTRPVAELAGLRGGALPLVDGVLGTDEPAFRVAASGPVVVSLVDGTDEVRVWASRGPAEVLVDGSLLEAFEPARSTTLRVYPRGAQRWRVRASGDVEAHVLRVPGEGASAAD</sequence>
<evidence type="ECO:0000256" key="4">
    <source>
        <dbReference type="ARBA" id="ARBA00023295"/>
    </source>
</evidence>
<proteinExistence type="inferred from homology"/>
<accession>A0ABU0GLT9</accession>
<dbReference type="SUPFAM" id="SSF75005">
    <property type="entry name" value="Arabinanase/levansucrase/invertase"/>
    <property type="match status" value="1"/>
</dbReference>
<dbReference type="InterPro" id="IPR001362">
    <property type="entry name" value="Glyco_hydro_32"/>
</dbReference>
<evidence type="ECO:0000256" key="2">
    <source>
        <dbReference type="ARBA" id="ARBA00012758"/>
    </source>
</evidence>
<dbReference type="InterPro" id="IPR051214">
    <property type="entry name" value="GH32_Enzymes"/>
</dbReference>
<dbReference type="EC" id="3.2.1.26" evidence="2"/>
<dbReference type="Gene3D" id="2.115.10.20">
    <property type="entry name" value="Glycosyl hydrolase domain, family 43"/>
    <property type="match status" value="1"/>
</dbReference>
<comment type="caution">
    <text evidence="6">The sequence shown here is derived from an EMBL/GenBank/DDBJ whole genome shotgun (WGS) entry which is preliminary data.</text>
</comment>
<reference evidence="6 7" key="1">
    <citation type="submission" date="2023-07" db="EMBL/GenBank/DDBJ databases">
        <title>Sequencing the genomes of 1000 actinobacteria strains.</title>
        <authorList>
            <person name="Klenk H.-P."/>
        </authorList>
    </citation>
    <scope>NUCLEOTIDE SEQUENCE [LARGE SCALE GENOMIC DNA]</scope>
    <source>
        <strain evidence="6 7">DSM 14785</strain>
    </source>
</reference>
<dbReference type="InterPro" id="IPR013148">
    <property type="entry name" value="Glyco_hydro_32_N"/>
</dbReference>
<dbReference type="GO" id="GO:0004564">
    <property type="term" value="F:beta-fructofuranosidase activity"/>
    <property type="evidence" value="ECO:0007669"/>
    <property type="project" value="UniProtKB-EC"/>
</dbReference>
<dbReference type="CDD" id="cd08996">
    <property type="entry name" value="GH32_FFase"/>
    <property type="match status" value="1"/>
</dbReference>
<keyword evidence="7" id="KW-1185">Reference proteome</keyword>
<name>A0ABU0GLT9_9CELL</name>
<dbReference type="SMART" id="SM00640">
    <property type="entry name" value="Glyco_32"/>
    <property type="match status" value="1"/>
</dbReference>
<evidence type="ECO:0000313" key="7">
    <source>
        <dbReference type="Proteomes" id="UP001240250"/>
    </source>
</evidence>
<feature type="domain" description="Glycosyl hydrolase family 32 N-terminal" evidence="5">
    <location>
        <begin position="13"/>
        <end position="316"/>
    </location>
</feature>